<name>A0ACC0AR00_CATRO</name>
<dbReference type="EMBL" id="CM044705">
    <property type="protein sequence ID" value="KAI5663432.1"/>
    <property type="molecule type" value="Genomic_DNA"/>
</dbReference>
<protein>
    <submittedName>
        <fullName evidence="1">Uncharacterized protein</fullName>
    </submittedName>
</protein>
<gene>
    <name evidence="1" type="ORF">M9H77_22755</name>
</gene>
<comment type="caution">
    <text evidence="1">The sequence shown here is derived from an EMBL/GenBank/DDBJ whole genome shotgun (WGS) entry which is preliminary data.</text>
</comment>
<accession>A0ACC0AR00</accession>
<evidence type="ECO:0000313" key="2">
    <source>
        <dbReference type="Proteomes" id="UP001060085"/>
    </source>
</evidence>
<evidence type="ECO:0000313" key="1">
    <source>
        <dbReference type="EMBL" id="KAI5663432.1"/>
    </source>
</evidence>
<dbReference type="Proteomes" id="UP001060085">
    <property type="component" value="Linkage Group LG05"/>
</dbReference>
<organism evidence="1 2">
    <name type="scientific">Catharanthus roseus</name>
    <name type="common">Madagascar periwinkle</name>
    <name type="synonym">Vinca rosea</name>
    <dbReference type="NCBI Taxonomy" id="4058"/>
    <lineage>
        <taxon>Eukaryota</taxon>
        <taxon>Viridiplantae</taxon>
        <taxon>Streptophyta</taxon>
        <taxon>Embryophyta</taxon>
        <taxon>Tracheophyta</taxon>
        <taxon>Spermatophyta</taxon>
        <taxon>Magnoliopsida</taxon>
        <taxon>eudicotyledons</taxon>
        <taxon>Gunneridae</taxon>
        <taxon>Pentapetalae</taxon>
        <taxon>asterids</taxon>
        <taxon>lamiids</taxon>
        <taxon>Gentianales</taxon>
        <taxon>Apocynaceae</taxon>
        <taxon>Rauvolfioideae</taxon>
        <taxon>Vinceae</taxon>
        <taxon>Catharanthinae</taxon>
        <taxon>Catharanthus</taxon>
    </lineage>
</organism>
<sequence length="137" mass="15195">MNNARGKCIILTDNAHAVSVIDINYIQHTNSGRCRLQLIFSKKTAAATASSSFSTGASSFSFPSLLLLLFSFLPSLLLFLFSFLPSSSSFRCYIDFPSLPLPLLEYKGTWSTKNDKGSSSKTRHLSSIYSELRFVHI</sequence>
<proteinExistence type="predicted"/>
<keyword evidence="2" id="KW-1185">Reference proteome</keyword>
<reference evidence="2" key="1">
    <citation type="journal article" date="2023" name="Nat. Plants">
        <title>Single-cell RNA sequencing provides a high-resolution roadmap for understanding the multicellular compartmentation of specialized metabolism.</title>
        <authorList>
            <person name="Sun S."/>
            <person name="Shen X."/>
            <person name="Li Y."/>
            <person name="Li Y."/>
            <person name="Wang S."/>
            <person name="Li R."/>
            <person name="Zhang H."/>
            <person name="Shen G."/>
            <person name="Guo B."/>
            <person name="Wei J."/>
            <person name="Xu J."/>
            <person name="St-Pierre B."/>
            <person name="Chen S."/>
            <person name="Sun C."/>
        </authorList>
    </citation>
    <scope>NUCLEOTIDE SEQUENCE [LARGE SCALE GENOMIC DNA]</scope>
</reference>